<sequence length="88" mass="9969">MESSLLCDSLLKWLETFSGREGTQLLHLTDGVVMAQVLHQIAPEYFTDLWLSKIRSDVGDNWRLKVCKSKRMGPTGGDGDGWFYCACR</sequence>
<evidence type="ECO:0000256" key="3">
    <source>
        <dbReference type="ARBA" id="ARBA00022490"/>
    </source>
</evidence>
<name>A0AAE1UM26_9EUCA</name>
<keyword evidence="6" id="KW-0206">Cytoskeleton</keyword>
<keyword evidence="3" id="KW-0963">Cytoplasm</keyword>
<dbReference type="PANTHER" id="PTHR18947">
    <property type="entry name" value="HOOK PROTEINS"/>
    <property type="match status" value="1"/>
</dbReference>
<evidence type="ECO:0000256" key="2">
    <source>
        <dbReference type="ARBA" id="ARBA00006946"/>
    </source>
</evidence>
<proteinExistence type="inferred from homology"/>
<accession>A0AAE1UM26</accession>
<dbReference type="GO" id="GO:0008017">
    <property type="term" value="F:microtubule binding"/>
    <property type="evidence" value="ECO:0007669"/>
    <property type="project" value="TreeGrafter"/>
</dbReference>
<feature type="domain" description="HOOK N-terminal" evidence="7">
    <location>
        <begin position="6"/>
        <end position="71"/>
    </location>
</feature>
<evidence type="ECO:0000313" key="8">
    <source>
        <dbReference type="EMBL" id="KAK4323750.1"/>
    </source>
</evidence>
<comment type="caution">
    <text evidence="8">The sequence shown here is derived from an EMBL/GenBank/DDBJ whole genome shotgun (WGS) entry which is preliminary data.</text>
</comment>
<evidence type="ECO:0000313" key="9">
    <source>
        <dbReference type="Proteomes" id="UP001292094"/>
    </source>
</evidence>
<dbReference type="GO" id="GO:0005813">
    <property type="term" value="C:centrosome"/>
    <property type="evidence" value="ECO:0007669"/>
    <property type="project" value="TreeGrafter"/>
</dbReference>
<organism evidence="8 9">
    <name type="scientific">Petrolisthes manimaculis</name>
    <dbReference type="NCBI Taxonomy" id="1843537"/>
    <lineage>
        <taxon>Eukaryota</taxon>
        <taxon>Metazoa</taxon>
        <taxon>Ecdysozoa</taxon>
        <taxon>Arthropoda</taxon>
        <taxon>Crustacea</taxon>
        <taxon>Multicrustacea</taxon>
        <taxon>Malacostraca</taxon>
        <taxon>Eumalacostraca</taxon>
        <taxon>Eucarida</taxon>
        <taxon>Decapoda</taxon>
        <taxon>Pleocyemata</taxon>
        <taxon>Anomura</taxon>
        <taxon>Galatheoidea</taxon>
        <taxon>Porcellanidae</taxon>
        <taxon>Petrolisthes</taxon>
    </lineage>
</organism>
<dbReference type="Proteomes" id="UP001292094">
    <property type="component" value="Unassembled WGS sequence"/>
</dbReference>
<dbReference type="GO" id="GO:0005874">
    <property type="term" value="C:microtubule"/>
    <property type="evidence" value="ECO:0007669"/>
    <property type="project" value="UniProtKB-KW"/>
</dbReference>
<dbReference type="GO" id="GO:0051959">
    <property type="term" value="F:dynein light intermediate chain binding"/>
    <property type="evidence" value="ECO:0007669"/>
    <property type="project" value="TreeGrafter"/>
</dbReference>
<evidence type="ECO:0000256" key="4">
    <source>
        <dbReference type="ARBA" id="ARBA00022701"/>
    </source>
</evidence>
<dbReference type="InterPro" id="IPR043936">
    <property type="entry name" value="HOOK_N"/>
</dbReference>
<dbReference type="AlphaFoldDB" id="A0AAE1UM26"/>
<comment type="similarity">
    <text evidence="2">Belongs to the hook family.</text>
</comment>
<dbReference type="SUPFAM" id="SSF116907">
    <property type="entry name" value="Hook domain"/>
    <property type="match status" value="1"/>
</dbReference>
<gene>
    <name evidence="8" type="ORF">Pmani_005577</name>
</gene>
<keyword evidence="5" id="KW-0175">Coiled coil</keyword>
<dbReference type="Gene3D" id="1.10.418.10">
    <property type="entry name" value="Calponin-like domain"/>
    <property type="match status" value="1"/>
</dbReference>
<dbReference type="GO" id="GO:0030705">
    <property type="term" value="P:cytoskeleton-dependent intracellular transport"/>
    <property type="evidence" value="ECO:0007669"/>
    <property type="project" value="InterPro"/>
</dbReference>
<reference evidence="8" key="1">
    <citation type="submission" date="2023-11" db="EMBL/GenBank/DDBJ databases">
        <title>Genome assemblies of two species of porcelain crab, Petrolisthes cinctipes and Petrolisthes manimaculis (Anomura: Porcellanidae).</title>
        <authorList>
            <person name="Angst P."/>
        </authorList>
    </citation>
    <scope>NUCLEOTIDE SEQUENCE</scope>
    <source>
        <strain evidence="8">PB745_02</strain>
        <tissue evidence="8">Gill</tissue>
    </source>
</reference>
<protein>
    <recommendedName>
        <fullName evidence="7">HOOK N-terminal domain-containing protein</fullName>
    </recommendedName>
</protein>
<dbReference type="EMBL" id="JAWZYT010000418">
    <property type="protein sequence ID" value="KAK4323750.1"/>
    <property type="molecule type" value="Genomic_DNA"/>
</dbReference>
<evidence type="ECO:0000256" key="6">
    <source>
        <dbReference type="ARBA" id="ARBA00023212"/>
    </source>
</evidence>
<dbReference type="InterPro" id="IPR036872">
    <property type="entry name" value="CH_dom_sf"/>
</dbReference>
<dbReference type="Pfam" id="PF19047">
    <property type="entry name" value="HOOK_N"/>
    <property type="match status" value="1"/>
</dbReference>
<dbReference type="GO" id="GO:0031122">
    <property type="term" value="P:cytoplasmic microtubule organization"/>
    <property type="evidence" value="ECO:0007669"/>
    <property type="project" value="TreeGrafter"/>
</dbReference>
<evidence type="ECO:0000256" key="1">
    <source>
        <dbReference type="ARBA" id="ARBA00004245"/>
    </source>
</evidence>
<comment type="subcellular location">
    <subcellularLocation>
        <location evidence="1">Cytoplasm</location>
        <location evidence="1">Cytoskeleton</location>
    </subcellularLocation>
</comment>
<evidence type="ECO:0000256" key="5">
    <source>
        <dbReference type="ARBA" id="ARBA00023054"/>
    </source>
</evidence>
<dbReference type="GO" id="GO:0005737">
    <property type="term" value="C:cytoplasm"/>
    <property type="evidence" value="ECO:0007669"/>
    <property type="project" value="TreeGrafter"/>
</dbReference>
<keyword evidence="9" id="KW-1185">Reference proteome</keyword>
<dbReference type="PANTHER" id="PTHR18947:SF39">
    <property type="entry name" value="PROTEIN HOOK"/>
    <property type="match status" value="1"/>
</dbReference>
<evidence type="ECO:0000259" key="7">
    <source>
        <dbReference type="Pfam" id="PF19047"/>
    </source>
</evidence>
<keyword evidence="4" id="KW-0493">Microtubule</keyword>